<keyword evidence="6 11" id="KW-0833">Ubl conjugation pathway</keyword>
<dbReference type="Pfam" id="PF18031">
    <property type="entry name" value="UCH_C"/>
    <property type="match status" value="1"/>
</dbReference>
<feature type="compositionally biased region" description="Polar residues" evidence="12">
    <location>
        <begin position="109"/>
        <end position="126"/>
    </location>
</feature>
<evidence type="ECO:0000256" key="1">
    <source>
        <dbReference type="ARBA" id="ARBA00000707"/>
    </source>
</evidence>
<evidence type="ECO:0000256" key="9">
    <source>
        <dbReference type="ARBA" id="ARBA00022853"/>
    </source>
</evidence>
<dbReference type="InterPro" id="IPR001578">
    <property type="entry name" value="Peptidase_C12_UCH"/>
</dbReference>
<proteinExistence type="inferred from homology"/>
<dbReference type="EMBL" id="JXXN02000436">
    <property type="protein sequence ID" value="THD27397.1"/>
    <property type="molecule type" value="Genomic_DNA"/>
</dbReference>
<dbReference type="PANTHER" id="PTHR10589:SF28">
    <property type="entry name" value="UBIQUITIN CARBOXYL-TERMINAL HYDROLASE BAP1"/>
    <property type="match status" value="1"/>
</dbReference>
<comment type="subcellular location">
    <subcellularLocation>
        <location evidence="2">Nucleus</location>
    </subcellularLocation>
</comment>
<dbReference type="GO" id="GO:0005737">
    <property type="term" value="C:cytoplasm"/>
    <property type="evidence" value="ECO:0007669"/>
    <property type="project" value="TreeGrafter"/>
</dbReference>
<evidence type="ECO:0000256" key="3">
    <source>
        <dbReference type="ARBA" id="ARBA00007182"/>
    </source>
</evidence>
<comment type="caution">
    <text evidence="14">The sequence shown here is derived from an EMBL/GenBank/DDBJ whole genome shotgun (WGS) entry which is preliminary data.</text>
</comment>
<keyword evidence="7 11" id="KW-0378">Hydrolase</keyword>
<feature type="compositionally biased region" description="Low complexity" evidence="12">
    <location>
        <begin position="1216"/>
        <end position="1231"/>
    </location>
</feature>
<keyword evidence="9" id="KW-0156">Chromatin regulator</keyword>
<feature type="region of interest" description="Disordered" evidence="12">
    <location>
        <begin position="1202"/>
        <end position="1247"/>
    </location>
</feature>
<evidence type="ECO:0000256" key="4">
    <source>
        <dbReference type="ARBA" id="ARBA00012759"/>
    </source>
</evidence>
<feature type="compositionally biased region" description="Polar residues" evidence="12">
    <location>
        <begin position="1049"/>
        <end position="1061"/>
    </location>
</feature>
<evidence type="ECO:0000256" key="2">
    <source>
        <dbReference type="ARBA" id="ARBA00004123"/>
    </source>
</evidence>
<dbReference type="EC" id="3.4.19.12" evidence="4 11"/>
<dbReference type="Gene3D" id="1.20.58.860">
    <property type="match status" value="1"/>
</dbReference>
<dbReference type="GO" id="GO:0016579">
    <property type="term" value="P:protein deubiquitination"/>
    <property type="evidence" value="ECO:0007669"/>
    <property type="project" value="TreeGrafter"/>
</dbReference>
<dbReference type="InterPro" id="IPR038765">
    <property type="entry name" value="Papain-like_cys_pep_sf"/>
</dbReference>
<dbReference type="GO" id="GO:0006325">
    <property type="term" value="P:chromatin organization"/>
    <property type="evidence" value="ECO:0007669"/>
    <property type="project" value="UniProtKB-KW"/>
</dbReference>
<dbReference type="SUPFAM" id="SSF54001">
    <property type="entry name" value="Cysteine proteinases"/>
    <property type="match status" value="2"/>
</dbReference>
<keyword evidence="10" id="KW-0539">Nucleus</keyword>
<feature type="region of interest" description="Disordered" evidence="12">
    <location>
        <begin position="1049"/>
        <end position="1153"/>
    </location>
</feature>
<feature type="compositionally biased region" description="Polar residues" evidence="12">
    <location>
        <begin position="476"/>
        <end position="485"/>
    </location>
</feature>
<feature type="region of interest" description="Disordered" evidence="12">
    <location>
        <begin position="476"/>
        <end position="544"/>
    </location>
</feature>
<protein>
    <recommendedName>
        <fullName evidence="4 11">ubiquitinyl hydrolase 1</fullName>
        <ecNumber evidence="4 11">3.4.19.12</ecNumber>
    </recommendedName>
</protein>
<evidence type="ECO:0000259" key="13">
    <source>
        <dbReference type="PROSITE" id="PS52048"/>
    </source>
</evidence>
<feature type="site" description="Important for enzyme activity" evidence="11">
    <location>
        <position position="302"/>
    </location>
</feature>
<evidence type="ECO:0000313" key="15">
    <source>
        <dbReference type="Proteomes" id="UP000230066"/>
    </source>
</evidence>
<dbReference type="GO" id="GO:0005634">
    <property type="term" value="C:nucleus"/>
    <property type="evidence" value="ECO:0007669"/>
    <property type="project" value="UniProtKB-SubCell"/>
</dbReference>
<evidence type="ECO:0000313" key="14">
    <source>
        <dbReference type="EMBL" id="THD27397.1"/>
    </source>
</evidence>
<evidence type="ECO:0000256" key="8">
    <source>
        <dbReference type="ARBA" id="ARBA00022807"/>
    </source>
</evidence>
<organism evidence="14 15">
    <name type="scientific">Fasciola hepatica</name>
    <name type="common">Liver fluke</name>
    <dbReference type="NCBI Taxonomy" id="6192"/>
    <lineage>
        <taxon>Eukaryota</taxon>
        <taxon>Metazoa</taxon>
        <taxon>Spiralia</taxon>
        <taxon>Lophotrochozoa</taxon>
        <taxon>Platyhelminthes</taxon>
        <taxon>Trematoda</taxon>
        <taxon>Digenea</taxon>
        <taxon>Plagiorchiida</taxon>
        <taxon>Echinostomata</taxon>
        <taxon>Echinostomatoidea</taxon>
        <taxon>Fasciolidae</taxon>
        <taxon>Fasciola</taxon>
    </lineage>
</organism>
<feature type="site" description="Transition state stabilizer" evidence="11">
    <location>
        <position position="148"/>
    </location>
</feature>
<evidence type="ECO:0000256" key="11">
    <source>
        <dbReference type="PROSITE-ProRule" id="PRU01393"/>
    </source>
</evidence>
<feature type="compositionally biased region" description="Polar residues" evidence="12">
    <location>
        <begin position="84"/>
        <end position="98"/>
    </location>
</feature>
<dbReference type="GO" id="GO:0006511">
    <property type="term" value="P:ubiquitin-dependent protein catabolic process"/>
    <property type="evidence" value="ECO:0007669"/>
    <property type="project" value="UniProtKB-UniRule"/>
</dbReference>
<name>A0A4E0RYJ5_FASHE</name>
<comment type="catalytic activity">
    <reaction evidence="1 11">
        <text>Thiol-dependent hydrolysis of ester, thioester, amide, peptide and isopeptide bonds formed by the C-terminal Gly of ubiquitin (a 76-residue protein attached to proteins as an intracellular targeting signal).</text>
        <dbReference type="EC" id="3.4.19.12"/>
    </reaction>
</comment>
<dbReference type="GO" id="GO:0004843">
    <property type="term" value="F:cysteine-type deubiquitinase activity"/>
    <property type="evidence" value="ECO:0007669"/>
    <property type="project" value="UniProtKB-UniRule"/>
</dbReference>
<keyword evidence="15" id="KW-1185">Reference proteome</keyword>
<feature type="compositionally biased region" description="Polar residues" evidence="12">
    <location>
        <begin position="1232"/>
        <end position="1247"/>
    </location>
</feature>
<feature type="region of interest" description="Disordered" evidence="12">
    <location>
        <begin position="791"/>
        <end position="834"/>
    </location>
</feature>
<dbReference type="PANTHER" id="PTHR10589">
    <property type="entry name" value="UBIQUITIN CARBOXYL-TERMINAL HYDROLASE"/>
    <property type="match status" value="1"/>
</dbReference>
<feature type="compositionally biased region" description="Basic and acidic residues" evidence="12">
    <location>
        <begin position="1064"/>
        <end position="1075"/>
    </location>
</feature>
<dbReference type="Pfam" id="PF01088">
    <property type="entry name" value="Peptidase_C12"/>
    <property type="match status" value="2"/>
</dbReference>
<dbReference type="Gene3D" id="3.40.532.10">
    <property type="entry name" value="Peptidase C12, ubiquitin carboxyl-terminal hydrolase"/>
    <property type="match status" value="1"/>
</dbReference>
<feature type="region of interest" description="Disordered" evidence="12">
    <location>
        <begin position="1263"/>
        <end position="1339"/>
    </location>
</feature>
<feature type="active site" description="Nucleophile" evidence="11">
    <location>
        <position position="154"/>
    </location>
</feature>
<feature type="region of interest" description="Disordered" evidence="12">
    <location>
        <begin position="63"/>
        <end position="132"/>
    </location>
</feature>
<feature type="domain" description="UCH catalytic" evidence="13">
    <location>
        <begin position="5"/>
        <end position="349"/>
    </location>
</feature>
<keyword evidence="8 11" id="KW-0788">Thiol protease</keyword>
<evidence type="ECO:0000256" key="12">
    <source>
        <dbReference type="SAM" id="MobiDB-lite"/>
    </source>
</evidence>
<comment type="similarity">
    <text evidence="3">Belongs to the peptidase C12 family. BAP1 subfamily.</text>
</comment>
<gene>
    <name evidence="14" type="ORF">D915_001776</name>
</gene>
<evidence type="ECO:0000256" key="5">
    <source>
        <dbReference type="ARBA" id="ARBA00022670"/>
    </source>
</evidence>
<evidence type="ECO:0000256" key="7">
    <source>
        <dbReference type="ARBA" id="ARBA00022801"/>
    </source>
</evidence>
<dbReference type="PROSITE" id="PS52048">
    <property type="entry name" value="UCH_DOMAIN"/>
    <property type="match status" value="1"/>
</dbReference>
<reference evidence="14" key="1">
    <citation type="submission" date="2019-03" db="EMBL/GenBank/DDBJ databases">
        <title>Improved annotation for the trematode Fasciola hepatica.</title>
        <authorList>
            <person name="Choi Y.-J."/>
            <person name="Martin J."/>
            <person name="Mitreva M."/>
        </authorList>
    </citation>
    <scope>NUCLEOTIDE SEQUENCE [LARGE SCALE GENOMIC DNA]</scope>
</reference>
<evidence type="ECO:0000256" key="10">
    <source>
        <dbReference type="ARBA" id="ARBA00023242"/>
    </source>
</evidence>
<dbReference type="Proteomes" id="UP000230066">
    <property type="component" value="Unassembled WGS sequence"/>
</dbReference>
<accession>A0A4E0RYJ5</accession>
<feature type="compositionally biased region" description="Polar residues" evidence="12">
    <location>
        <begin position="1076"/>
        <end position="1112"/>
    </location>
</feature>
<feature type="active site" description="Proton donor" evidence="11">
    <location>
        <position position="287"/>
    </location>
</feature>
<feature type="compositionally biased region" description="Low complexity" evidence="12">
    <location>
        <begin position="1269"/>
        <end position="1283"/>
    </location>
</feature>
<feature type="compositionally biased region" description="Polar residues" evidence="12">
    <location>
        <begin position="796"/>
        <end position="818"/>
    </location>
</feature>
<sequence length="1386" mass="149321">MSSTEWLELESDPGLFTLLLEDFGVKGVQVEEIYDLSKPITETVYGFIFLFRWDNSKRKAHRRSGRVSANSSTPVVPNAGVLGPTSNCPAGASSNDLARSQKDGVSARLRSSSGSMGNNHSLTDQGPDSDRNSLMVLSEVNELFFARQTVQNSCATHALLSVLLNRPELDLGPMLSEFQKATRQLSPEGKGTAIGSMPQLAQAHNRHAAQSHLVPNHQTTRSLTSSLLDSSGAATAAVAATTVLALSNSLVDSTSNISTLSGNTATSSVSSTTTTGTVNAIQLDTFHFVCYVPFGGFLYELDGLKPDPINHGPLQDPSNPSDWTRQCADILRQRMQEQDVRYSLMAVVPDRRLALTKRMCTLDKNRQIIEDTLLRIAQYEDIQRRRRSVDFRSPVNGTLGESSSPLTSAVVSRSDFHPSQSTVILNTMNKESASCYVTSESRDGEQEINAIDNTLPQPICEDLVSMAKHVNRSICTRSSARSTNAKGLVSSVDGDNQGNDVLTQQSQGFPSSLTPQHSNSPTSDSCDATRKRSPTSSGLDEDEVPWVSQRKRRFLEEPSFNRGSYSDAVGGIDEEGGNCALPYSQMNKMLASIVSVESPLLTTLTEVVAAAAQDVSNTLDDSGHAVYQTAKQSNSPTAGGSILGSDTGLTIPFSRSVSNVGSNSVVKFEDNGQLMIKASETPSGTPTNEANHLSFDSPFISPESELPSELTKPLTVDTQLWDRARLASIDRLKPPVPNGVAPLGLTGLKQTEDANIEREFRPQTRALTRARVKIHSSTEAELFIKSADYPACDSAEQPSSSNSPTPMDSPTTTRSPLSPRSDYPLLKREPTTGFHMTHTSDGCCTSSGELTVSYGLSLSGTDTKILGSSDSMRRASKYPTRSSTKRDTLASHNLANCRTNTTTVTVTACNTGHLPPNFSSSQFGHHGAMFRSDLLISATAKVNQTEPNSELSARSRLNEPVPRFTADELRLLLSRVKEQTKLCDTALLEEEEKRQTYRVDDARRVHNYEPFIRAYLIALSKHGLLKTLIVQALQNVPSLGSSLSFMSPTGNASLGRKSSGSADPLHHSRKSDSDRSLTGSKGSSPPTEVTVDSGSWTSSIRLSATETHSTPMSADCRPARRGLRARNKCGTSVSMHNGIPHSRKNLFPGNGNDRTVHNQPVPSVSLIGVENNHAVMSANDFQAPSTISDGLLNSLDSEAPGNASVIGAETPDSLGSQSVKSKSQTVSPVPSNTTRNETADVSESGSVLQAPLSPLVSSAAQTSYSSCGSAPQSPQSSTSSRSTYLRPLRQNPRNDPAVIEDGFISRKSLRPRSSTDRRASSGGCQFGLSDSGDEQKSENGHKLFLRRRTYSSLVKHVDSSGACKPGPTTNPFSTAFSQRFRKRRLC</sequence>
<evidence type="ECO:0000256" key="6">
    <source>
        <dbReference type="ARBA" id="ARBA00022786"/>
    </source>
</evidence>
<dbReference type="InterPro" id="IPR036959">
    <property type="entry name" value="Peptidase_C12_UCH_sf"/>
</dbReference>
<dbReference type="PROSITE" id="PS52049">
    <property type="entry name" value="ULD"/>
    <property type="match status" value="1"/>
</dbReference>
<dbReference type="InterPro" id="IPR041507">
    <property type="entry name" value="UCH_C"/>
</dbReference>
<feature type="compositionally biased region" description="Polar residues" evidence="12">
    <location>
        <begin position="493"/>
        <end position="526"/>
    </location>
</feature>
<keyword evidence="5 11" id="KW-0645">Protease</keyword>